<sequence>MNPISIECLVINGKRYQLVTSATRATHLSYLVDINNFRLKPNQELPLGLPGLVGPRACPGFRLQAGGGNLSLRGLLQGFGSSGGGALTKPAYQILPGANRVWCQCRVPRISTISEAFRKLP</sequence>
<dbReference type="AlphaFoldDB" id="A0AAD4UVR8"/>
<evidence type="ECO:0000313" key="1">
    <source>
        <dbReference type="EMBL" id="KAI5312837.1"/>
    </source>
</evidence>
<accession>A0AAD4UVR8</accession>
<proteinExistence type="predicted"/>
<protein>
    <submittedName>
        <fullName evidence="1">Uncharacterized protein</fullName>
    </submittedName>
</protein>
<name>A0AAD4UVR8_PRUDU</name>
<comment type="caution">
    <text evidence="1">The sequence shown here is derived from an EMBL/GenBank/DDBJ whole genome shotgun (WGS) entry which is preliminary data.</text>
</comment>
<gene>
    <name evidence="1" type="ORF">L3X38_042011</name>
</gene>
<dbReference type="Proteomes" id="UP001054821">
    <property type="component" value="Chromosome 8"/>
</dbReference>
<keyword evidence="2" id="KW-1185">Reference proteome</keyword>
<reference evidence="1 2" key="1">
    <citation type="journal article" date="2022" name="G3 (Bethesda)">
        <title>Whole-genome sequence and methylome profiling of the almond [Prunus dulcis (Mill.) D.A. Webb] cultivar 'Nonpareil'.</title>
        <authorList>
            <person name="D'Amico-Willman K.M."/>
            <person name="Ouma W.Z."/>
            <person name="Meulia T."/>
            <person name="Sideli G.M."/>
            <person name="Gradziel T.M."/>
            <person name="Fresnedo-Ramirez J."/>
        </authorList>
    </citation>
    <scope>NUCLEOTIDE SEQUENCE [LARGE SCALE GENOMIC DNA]</scope>
    <source>
        <strain evidence="1">Clone GOH B32 T37-40</strain>
    </source>
</reference>
<dbReference type="EMBL" id="JAJFAZ020000008">
    <property type="protein sequence ID" value="KAI5312837.1"/>
    <property type="molecule type" value="Genomic_DNA"/>
</dbReference>
<evidence type="ECO:0000313" key="2">
    <source>
        <dbReference type="Proteomes" id="UP001054821"/>
    </source>
</evidence>
<organism evidence="1 2">
    <name type="scientific">Prunus dulcis</name>
    <name type="common">Almond</name>
    <name type="synonym">Amygdalus dulcis</name>
    <dbReference type="NCBI Taxonomy" id="3755"/>
    <lineage>
        <taxon>Eukaryota</taxon>
        <taxon>Viridiplantae</taxon>
        <taxon>Streptophyta</taxon>
        <taxon>Embryophyta</taxon>
        <taxon>Tracheophyta</taxon>
        <taxon>Spermatophyta</taxon>
        <taxon>Magnoliopsida</taxon>
        <taxon>eudicotyledons</taxon>
        <taxon>Gunneridae</taxon>
        <taxon>Pentapetalae</taxon>
        <taxon>rosids</taxon>
        <taxon>fabids</taxon>
        <taxon>Rosales</taxon>
        <taxon>Rosaceae</taxon>
        <taxon>Amygdaloideae</taxon>
        <taxon>Amygdaleae</taxon>
        <taxon>Prunus</taxon>
    </lineage>
</organism>